<dbReference type="AlphaFoldDB" id="K9ZF69"/>
<proteinExistence type="predicted"/>
<dbReference type="EMBL" id="CP003659">
    <property type="protein sequence ID" value="AFZ57863.1"/>
    <property type="molecule type" value="Genomic_DNA"/>
</dbReference>
<dbReference type="eggNOG" id="ENOG502ZYZU">
    <property type="taxonomic scope" value="Bacteria"/>
</dbReference>
<name>K9ZF69_ANACC</name>
<evidence type="ECO:0000313" key="3">
    <source>
        <dbReference type="Proteomes" id="UP000010474"/>
    </source>
</evidence>
<dbReference type="HOGENOM" id="CLU_028870_0_0_3"/>
<dbReference type="KEGG" id="acy:Anacy_2411"/>
<dbReference type="OrthoDB" id="502220at2"/>
<dbReference type="Proteomes" id="UP000010474">
    <property type="component" value="Chromosome"/>
</dbReference>
<dbReference type="PATRIC" id="fig|272123.3.peg.2622"/>
<dbReference type="STRING" id="272123.Anacy_2411"/>
<evidence type="ECO:0000256" key="1">
    <source>
        <dbReference type="SAM" id="MobiDB-lite"/>
    </source>
</evidence>
<gene>
    <name evidence="2" type="ordered locus">Anacy_2411</name>
</gene>
<feature type="region of interest" description="Disordered" evidence="1">
    <location>
        <begin position="328"/>
        <end position="349"/>
    </location>
</feature>
<accession>K9ZF69</accession>
<keyword evidence="3" id="KW-1185">Reference proteome</keyword>
<sequence>MSSSSSGRYQSKLFNFFNQQSQRLTQQWENSFRHLQVATKWSVEALLYPLYQLFQPDELAGKRLQSQTPPPVDAPIQHVLELVQNLPSAAASDTQNLQKVNPLAFLGDTLREAATRLGWWKTVKNQPESNITKSLSPENTLQKHIPKVLGIAVHLENRNLVLVTNDNKILDVLTIQQQTKIADKINSEIAEYSYSLKLTESKKGQELLPEIDRLLTKLTGQNNSDITNLSENNIIVNLPSYPGKILALLDNVIANLEITSLSPVKQRSQEIIQSAKNQLDIFIYGREQIEAREKNSFNANNLENQTPTIPALIEAAINYFFGGRNIHQLDNQSNSEKPPIKPAKQVNQNHQLPQSDLITDTWLNYGDLFGDVEIKADDVNSDLTANSFTQDTQPDFLPKSKKGVFRNNKPSKVCANPQVETEKKNQRQIQPDWIETTATFLGYEIHPLEQILAWLDHVMLWLEMIFMNMIYFFKGLLQVR</sequence>
<evidence type="ECO:0000313" key="2">
    <source>
        <dbReference type="EMBL" id="AFZ57863.1"/>
    </source>
</evidence>
<reference evidence="3" key="1">
    <citation type="journal article" date="2013" name="Proc. Natl. Acad. Sci. U.S.A.">
        <title>Improving the coverage of the cyanobacterial phylum using diversity-driven genome sequencing.</title>
        <authorList>
            <person name="Shih P.M."/>
            <person name="Wu D."/>
            <person name="Latifi A."/>
            <person name="Axen S.D."/>
            <person name="Fewer D.P."/>
            <person name="Talla E."/>
            <person name="Calteau A."/>
            <person name="Cai F."/>
            <person name="Tandeau de Marsac N."/>
            <person name="Rippka R."/>
            <person name="Herdman M."/>
            <person name="Sivonen K."/>
            <person name="Coursin T."/>
            <person name="Laurent T."/>
            <person name="Goodwin L."/>
            <person name="Nolan M."/>
            <person name="Davenport K.W."/>
            <person name="Han C.S."/>
            <person name="Rubin E.M."/>
            <person name="Eisen J.A."/>
            <person name="Woyke T."/>
            <person name="Gugger M."/>
            <person name="Kerfeld C.A."/>
        </authorList>
    </citation>
    <scope>NUCLEOTIDE SEQUENCE [LARGE SCALE GENOMIC DNA]</scope>
    <source>
        <strain evidence="3">ATCC 27899 / PCC 7122</strain>
    </source>
</reference>
<dbReference type="RefSeq" id="WP_015214499.1">
    <property type="nucleotide sequence ID" value="NC_019771.1"/>
</dbReference>
<organism evidence="2 3">
    <name type="scientific">Anabaena cylindrica (strain ATCC 27899 / PCC 7122)</name>
    <dbReference type="NCBI Taxonomy" id="272123"/>
    <lineage>
        <taxon>Bacteria</taxon>
        <taxon>Bacillati</taxon>
        <taxon>Cyanobacteriota</taxon>
        <taxon>Cyanophyceae</taxon>
        <taxon>Nostocales</taxon>
        <taxon>Nostocaceae</taxon>
        <taxon>Anabaena</taxon>
    </lineage>
</organism>
<protein>
    <submittedName>
        <fullName evidence="2">Uncharacterized protein</fullName>
    </submittedName>
</protein>